<evidence type="ECO:0000256" key="7">
    <source>
        <dbReference type="ARBA" id="ARBA00022741"/>
    </source>
</evidence>
<evidence type="ECO:0000313" key="18">
    <source>
        <dbReference type="EMBL" id="MCW3788396.1"/>
    </source>
</evidence>
<evidence type="ECO:0000259" key="17">
    <source>
        <dbReference type="Pfam" id="PF08245"/>
    </source>
</evidence>
<keyword evidence="8 14" id="KW-0067">ATP-binding</keyword>
<dbReference type="InterPro" id="IPR004101">
    <property type="entry name" value="Mur_ligase_C"/>
</dbReference>
<dbReference type="Pfam" id="PF08245">
    <property type="entry name" value="Mur_ligase_M"/>
    <property type="match status" value="1"/>
</dbReference>
<comment type="catalytic activity">
    <reaction evidence="13 14">
        <text>UDP-N-acetyl-alpha-D-muramate + L-alanine + ATP = UDP-N-acetyl-alpha-D-muramoyl-L-alanine + ADP + phosphate + H(+)</text>
        <dbReference type="Rhea" id="RHEA:23372"/>
        <dbReference type="ChEBI" id="CHEBI:15378"/>
        <dbReference type="ChEBI" id="CHEBI:30616"/>
        <dbReference type="ChEBI" id="CHEBI:43474"/>
        <dbReference type="ChEBI" id="CHEBI:57972"/>
        <dbReference type="ChEBI" id="CHEBI:70757"/>
        <dbReference type="ChEBI" id="CHEBI:83898"/>
        <dbReference type="ChEBI" id="CHEBI:456216"/>
        <dbReference type="EC" id="6.3.2.8"/>
    </reaction>
</comment>
<evidence type="ECO:0000256" key="9">
    <source>
        <dbReference type="ARBA" id="ARBA00022960"/>
    </source>
</evidence>
<dbReference type="NCBIfam" id="TIGR01082">
    <property type="entry name" value="murC"/>
    <property type="match status" value="1"/>
</dbReference>
<dbReference type="PANTHER" id="PTHR43445:SF3">
    <property type="entry name" value="UDP-N-ACETYLMURAMATE--L-ALANINE LIGASE"/>
    <property type="match status" value="1"/>
</dbReference>
<dbReference type="InterPro" id="IPR013221">
    <property type="entry name" value="Mur_ligase_cen"/>
</dbReference>
<evidence type="ECO:0000256" key="4">
    <source>
        <dbReference type="ARBA" id="ARBA00022490"/>
    </source>
</evidence>
<sequence>MELNKIQSVYFVGIGGIGMSALARYFKANGFNVEGYDRTPTLLTSELESEGIGIHFEDDISLIKEEYKNPSNTLVVFTPAIPKDHQELNYFINNGFDVKKRSQVLGILTREHKGVCVAGTHGKTTISTMISHLLKQSEVDCSAFLGGVSQNYKTNLLLSETSDYVVLEADEFDRSFLQLTPYLALISSADADHLDIYGDDTSVKSSFKEFSTLVKDEGILLSKLEVDLDFESRTDVRHYTYSMNNTKADFFAENIRLDQGLYVFDLVTPNEKYQNLKLGIPALVNVENAVGACSAAILSGVKYDEIQKSLPEFKGIRRRFDIRLKTDQLILIDDYAHHPEEIKATIKSVRALYPEQRITGVFQPHLFSRTNDFHKEFAKSLSMLDELIMLDIYPARELPMEGVSSKMILDLVELDQKSISTKDNLLNEIKDLNPEVLLMMGAGDIDKEIDKITLSYQQKFKM</sequence>
<dbReference type="AlphaFoldDB" id="A0AAE3M6W0"/>
<feature type="domain" description="Mur ligase N-terminal catalytic" evidence="15">
    <location>
        <begin position="9"/>
        <end position="112"/>
    </location>
</feature>
<keyword evidence="4 14" id="KW-0963">Cytoplasm</keyword>
<dbReference type="GO" id="GO:0009252">
    <property type="term" value="P:peptidoglycan biosynthetic process"/>
    <property type="evidence" value="ECO:0007669"/>
    <property type="project" value="UniProtKB-UniRule"/>
</dbReference>
<dbReference type="GO" id="GO:0005524">
    <property type="term" value="F:ATP binding"/>
    <property type="evidence" value="ECO:0007669"/>
    <property type="project" value="UniProtKB-UniRule"/>
</dbReference>
<dbReference type="Gene3D" id="3.40.1190.10">
    <property type="entry name" value="Mur-like, catalytic domain"/>
    <property type="match status" value="1"/>
</dbReference>
<dbReference type="Proteomes" id="UP001209229">
    <property type="component" value="Unassembled WGS sequence"/>
</dbReference>
<protein>
    <recommendedName>
        <fullName evidence="3 14">UDP-N-acetylmuramate--L-alanine ligase</fullName>
        <ecNumber evidence="3 14">6.3.2.8</ecNumber>
    </recommendedName>
    <alternativeName>
        <fullName evidence="14">UDP-N-acetylmuramoyl-L-alanine synthetase</fullName>
    </alternativeName>
</protein>
<evidence type="ECO:0000256" key="3">
    <source>
        <dbReference type="ARBA" id="ARBA00012211"/>
    </source>
</evidence>
<reference evidence="18" key="1">
    <citation type="submission" date="2022-10" db="EMBL/GenBank/DDBJ databases">
        <authorList>
            <person name="Yu W.X."/>
        </authorList>
    </citation>
    <scope>NUCLEOTIDE SEQUENCE</scope>
    <source>
        <strain evidence="18">AAT</strain>
    </source>
</reference>
<organism evidence="18 19">
    <name type="scientific">Plebeiibacterium sediminum</name>
    <dbReference type="NCBI Taxonomy" id="2992112"/>
    <lineage>
        <taxon>Bacteria</taxon>
        <taxon>Pseudomonadati</taxon>
        <taxon>Bacteroidota</taxon>
        <taxon>Bacteroidia</taxon>
        <taxon>Marinilabiliales</taxon>
        <taxon>Marinilabiliaceae</taxon>
        <taxon>Plebeiibacterium</taxon>
    </lineage>
</organism>
<dbReference type="SUPFAM" id="SSF51984">
    <property type="entry name" value="MurCD N-terminal domain"/>
    <property type="match status" value="1"/>
</dbReference>
<dbReference type="GO" id="GO:0008763">
    <property type="term" value="F:UDP-N-acetylmuramate-L-alanine ligase activity"/>
    <property type="evidence" value="ECO:0007669"/>
    <property type="project" value="UniProtKB-UniRule"/>
</dbReference>
<dbReference type="GO" id="GO:0071555">
    <property type="term" value="P:cell wall organization"/>
    <property type="evidence" value="ECO:0007669"/>
    <property type="project" value="UniProtKB-KW"/>
</dbReference>
<gene>
    <name evidence="14 18" type="primary">murC</name>
    <name evidence="18" type="ORF">OM075_18150</name>
</gene>
<feature type="domain" description="Mur ligase central" evidence="17">
    <location>
        <begin position="117"/>
        <end position="295"/>
    </location>
</feature>
<dbReference type="RefSeq" id="WP_301191956.1">
    <property type="nucleotide sequence ID" value="NZ_JAPDPJ010000052.1"/>
</dbReference>
<feature type="binding site" evidence="14">
    <location>
        <begin position="119"/>
        <end position="125"/>
    </location>
    <ligand>
        <name>ATP</name>
        <dbReference type="ChEBI" id="CHEBI:30616"/>
    </ligand>
</feature>
<keyword evidence="19" id="KW-1185">Reference proteome</keyword>
<dbReference type="EMBL" id="JAPDPJ010000052">
    <property type="protein sequence ID" value="MCW3788396.1"/>
    <property type="molecule type" value="Genomic_DNA"/>
</dbReference>
<comment type="pathway">
    <text evidence="2 14">Cell wall biogenesis; peptidoglycan biosynthesis.</text>
</comment>
<keyword evidence="12 14" id="KW-0961">Cell wall biogenesis/degradation</keyword>
<evidence type="ECO:0000256" key="10">
    <source>
        <dbReference type="ARBA" id="ARBA00022984"/>
    </source>
</evidence>
<dbReference type="HAMAP" id="MF_00046">
    <property type="entry name" value="MurC"/>
    <property type="match status" value="1"/>
</dbReference>
<proteinExistence type="inferred from homology"/>
<dbReference type="SUPFAM" id="SSF53623">
    <property type="entry name" value="MurD-like peptide ligases, catalytic domain"/>
    <property type="match status" value="1"/>
</dbReference>
<dbReference type="EC" id="6.3.2.8" evidence="3 14"/>
<comment type="subcellular location">
    <subcellularLocation>
        <location evidence="1 14">Cytoplasm</location>
    </subcellularLocation>
</comment>
<evidence type="ECO:0000256" key="5">
    <source>
        <dbReference type="ARBA" id="ARBA00022598"/>
    </source>
</evidence>
<dbReference type="GO" id="GO:0008360">
    <property type="term" value="P:regulation of cell shape"/>
    <property type="evidence" value="ECO:0007669"/>
    <property type="project" value="UniProtKB-KW"/>
</dbReference>
<accession>A0AAE3M6W0</accession>
<evidence type="ECO:0000256" key="1">
    <source>
        <dbReference type="ARBA" id="ARBA00004496"/>
    </source>
</evidence>
<evidence type="ECO:0000256" key="12">
    <source>
        <dbReference type="ARBA" id="ARBA00023316"/>
    </source>
</evidence>
<evidence type="ECO:0000256" key="6">
    <source>
        <dbReference type="ARBA" id="ARBA00022618"/>
    </source>
</evidence>
<evidence type="ECO:0000256" key="2">
    <source>
        <dbReference type="ARBA" id="ARBA00004752"/>
    </source>
</evidence>
<feature type="domain" description="Mur ligase C-terminal" evidence="16">
    <location>
        <begin position="318"/>
        <end position="443"/>
    </location>
</feature>
<evidence type="ECO:0000313" key="19">
    <source>
        <dbReference type="Proteomes" id="UP001209229"/>
    </source>
</evidence>
<dbReference type="InterPro" id="IPR036615">
    <property type="entry name" value="Mur_ligase_C_dom_sf"/>
</dbReference>
<evidence type="ECO:0000259" key="16">
    <source>
        <dbReference type="Pfam" id="PF02875"/>
    </source>
</evidence>
<dbReference type="Gene3D" id="3.40.50.720">
    <property type="entry name" value="NAD(P)-binding Rossmann-like Domain"/>
    <property type="match status" value="1"/>
</dbReference>
<dbReference type="InterPro" id="IPR005758">
    <property type="entry name" value="UDP-N-AcMur_Ala_ligase_MurC"/>
</dbReference>
<dbReference type="InterPro" id="IPR036565">
    <property type="entry name" value="Mur-like_cat_sf"/>
</dbReference>
<keyword evidence="10 14" id="KW-0573">Peptidoglycan synthesis</keyword>
<evidence type="ECO:0000256" key="8">
    <source>
        <dbReference type="ARBA" id="ARBA00022840"/>
    </source>
</evidence>
<keyword evidence="9 14" id="KW-0133">Cell shape</keyword>
<name>A0AAE3M6W0_9BACT</name>
<comment type="caution">
    <text evidence="18">The sequence shown here is derived from an EMBL/GenBank/DDBJ whole genome shotgun (WGS) entry which is preliminary data.</text>
</comment>
<evidence type="ECO:0000259" key="15">
    <source>
        <dbReference type="Pfam" id="PF01225"/>
    </source>
</evidence>
<dbReference type="GO" id="GO:0051301">
    <property type="term" value="P:cell division"/>
    <property type="evidence" value="ECO:0007669"/>
    <property type="project" value="UniProtKB-KW"/>
</dbReference>
<dbReference type="InterPro" id="IPR000713">
    <property type="entry name" value="Mur_ligase_N"/>
</dbReference>
<dbReference type="GO" id="GO:0005737">
    <property type="term" value="C:cytoplasm"/>
    <property type="evidence" value="ECO:0007669"/>
    <property type="project" value="UniProtKB-SubCell"/>
</dbReference>
<dbReference type="Gene3D" id="3.90.190.20">
    <property type="entry name" value="Mur ligase, C-terminal domain"/>
    <property type="match status" value="1"/>
</dbReference>
<keyword evidence="5 14" id="KW-0436">Ligase</keyword>
<keyword evidence="7 14" id="KW-0547">Nucleotide-binding</keyword>
<dbReference type="Pfam" id="PF02875">
    <property type="entry name" value="Mur_ligase_C"/>
    <property type="match status" value="1"/>
</dbReference>
<comment type="similarity">
    <text evidence="14">Belongs to the MurCDEF family.</text>
</comment>
<evidence type="ECO:0000256" key="14">
    <source>
        <dbReference type="HAMAP-Rule" id="MF_00046"/>
    </source>
</evidence>
<keyword evidence="11 14" id="KW-0131">Cell cycle</keyword>
<comment type="function">
    <text evidence="14">Cell wall formation.</text>
</comment>
<dbReference type="SUPFAM" id="SSF53244">
    <property type="entry name" value="MurD-like peptide ligases, peptide-binding domain"/>
    <property type="match status" value="1"/>
</dbReference>
<keyword evidence="6 14" id="KW-0132">Cell division</keyword>
<dbReference type="InterPro" id="IPR050061">
    <property type="entry name" value="MurCDEF_pg_biosynth"/>
</dbReference>
<dbReference type="PANTHER" id="PTHR43445">
    <property type="entry name" value="UDP-N-ACETYLMURAMATE--L-ALANINE LIGASE-RELATED"/>
    <property type="match status" value="1"/>
</dbReference>
<evidence type="ECO:0000256" key="13">
    <source>
        <dbReference type="ARBA" id="ARBA00047833"/>
    </source>
</evidence>
<dbReference type="Pfam" id="PF01225">
    <property type="entry name" value="Mur_ligase"/>
    <property type="match status" value="1"/>
</dbReference>
<evidence type="ECO:0000256" key="11">
    <source>
        <dbReference type="ARBA" id="ARBA00023306"/>
    </source>
</evidence>